<feature type="domain" description="IspG C-terminal" evidence="9">
    <location>
        <begin position="260"/>
        <end position="347"/>
    </location>
</feature>
<dbReference type="EMBL" id="CP002105">
    <property type="protein sequence ID" value="ADL13108.1"/>
    <property type="molecule type" value="Genomic_DNA"/>
</dbReference>
<protein>
    <recommendedName>
        <fullName evidence="7">4-hydroxy-3-methylbut-2-en-1-yl diphosphate synthase (flavodoxin)</fullName>
        <ecNumber evidence="7">1.17.7.3</ecNumber>
    </recommendedName>
    <alternativeName>
        <fullName evidence="7">1-hydroxy-2-methyl-2-(E)-butenyl 4-diphosphate synthase</fullName>
    </alternativeName>
</protein>
<dbReference type="InterPro" id="IPR004588">
    <property type="entry name" value="IspG_bac-typ"/>
</dbReference>
<dbReference type="NCBIfam" id="NF001540">
    <property type="entry name" value="PRK00366.1"/>
    <property type="match status" value="1"/>
</dbReference>
<dbReference type="NCBIfam" id="TIGR00612">
    <property type="entry name" value="ispG_gcpE"/>
    <property type="match status" value="1"/>
</dbReference>
<dbReference type="Pfam" id="PF26540">
    <property type="entry name" value="GcpE_C"/>
    <property type="match status" value="1"/>
</dbReference>
<evidence type="ECO:0000259" key="8">
    <source>
        <dbReference type="Pfam" id="PF04551"/>
    </source>
</evidence>
<dbReference type="HAMAP" id="MF_00159">
    <property type="entry name" value="IspG"/>
    <property type="match status" value="1"/>
</dbReference>
<proteinExistence type="inferred from homology"/>
<evidence type="ECO:0000313" key="11">
    <source>
        <dbReference type="Proteomes" id="UP000001661"/>
    </source>
</evidence>
<name>D9QRG7_ACEAZ</name>
<dbReference type="InterPro" id="IPR058579">
    <property type="entry name" value="IspG_C"/>
</dbReference>
<dbReference type="GO" id="GO:0046429">
    <property type="term" value="F:4-hydroxy-3-methylbut-2-en-1-yl diphosphate synthase activity (ferredoxin)"/>
    <property type="evidence" value="ECO:0007669"/>
    <property type="project" value="UniProtKB-UniRule"/>
</dbReference>
<dbReference type="UniPathway" id="UPA00056">
    <property type="reaction ID" value="UER00096"/>
</dbReference>
<evidence type="ECO:0000313" key="10">
    <source>
        <dbReference type="EMBL" id="ADL13108.1"/>
    </source>
</evidence>
<feature type="domain" description="IspG TIM-barrel" evidence="8">
    <location>
        <begin position="7"/>
        <end position="246"/>
    </location>
</feature>
<dbReference type="InterPro" id="IPR011005">
    <property type="entry name" value="Dihydropteroate_synth-like_sf"/>
</dbReference>
<feature type="binding site" evidence="7">
    <location>
        <position position="267"/>
    </location>
    <ligand>
        <name>[4Fe-4S] cluster</name>
        <dbReference type="ChEBI" id="CHEBI:49883"/>
    </ligand>
</feature>
<gene>
    <name evidence="7" type="primary">ispG</name>
    <name evidence="10" type="ordered locus">Acear_1602</name>
</gene>
<dbReference type="GO" id="GO:0005506">
    <property type="term" value="F:iron ion binding"/>
    <property type="evidence" value="ECO:0007669"/>
    <property type="project" value="InterPro"/>
</dbReference>
<dbReference type="GO" id="GO:0141197">
    <property type="term" value="F:4-hydroxy-3-methylbut-2-enyl-diphosphate synthase activity (flavodoxin)"/>
    <property type="evidence" value="ECO:0007669"/>
    <property type="project" value="UniProtKB-EC"/>
</dbReference>
<evidence type="ECO:0000259" key="9">
    <source>
        <dbReference type="Pfam" id="PF26540"/>
    </source>
</evidence>
<dbReference type="Gene3D" id="3.20.20.20">
    <property type="entry name" value="Dihydropteroate synthase-like"/>
    <property type="match status" value="1"/>
</dbReference>
<dbReference type="InterPro" id="IPR058578">
    <property type="entry name" value="IspG_TIM"/>
</dbReference>
<sequence length="350" mass="37730">MLRKEIKQVEIGDVKIGGDAPISVQSMTNTDTRDVAATVEQIRKLEKAGCELIRVAVPDQDAAEKVDEIKAAIDIPLIADIHFNHRLALRVLELGIDGLRINPGNIGGEDKIKAVALAAKKREVPIRVGVNAGSLEEGLLAEYGSPTSEAMVESALQNIRLLEKYGFNDIIISLKASDVDMTKEAYELIAKKVNYPLHLGITEAGTEWAGTIKSAVGLGIILNKGLGDTIRVSLTGDPVQEVRVGYEILKSLNLRQKGPEIISCPTCGRCEIDLIEVANEVEQKIQNLDLNLKVAIMGCVVNGPGEAKEADIGIAGGKNVGLLFKEGEVIRKVSEDELIATLLTEIDKMK</sequence>
<keyword evidence="2 7" id="KW-0479">Metal-binding</keyword>
<keyword evidence="4 7" id="KW-0408">Iron</keyword>
<dbReference type="OrthoDB" id="9803214at2"/>
<dbReference type="FunFam" id="3.30.413.10:FF:000005">
    <property type="entry name" value="4-hydroxy-3-methylbut-2-en-1-yl diphosphate synthase (flavodoxin)"/>
    <property type="match status" value="1"/>
</dbReference>
<dbReference type="STRING" id="574087.Acear_1602"/>
<dbReference type="GO" id="GO:0051539">
    <property type="term" value="F:4 iron, 4 sulfur cluster binding"/>
    <property type="evidence" value="ECO:0007669"/>
    <property type="project" value="UniProtKB-UniRule"/>
</dbReference>
<feature type="binding site" evidence="7">
    <location>
        <position position="299"/>
    </location>
    <ligand>
        <name>[4Fe-4S] cluster</name>
        <dbReference type="ChEBI" id="CHEBI:49883"/>
    </ligand>
</feature>
<organism evidence="10 11">
    <name type="scientific">Acetohalobium arabaticum (strain ATCC 49924 / DSM 5501 / Z-7288)</name>
    <dbReference type="NCBI Taxonomy" id="574087"/>
    <lineage>
        <taxon>Bacteria</taxon>
        <taxon>Bacillati</taxon>
        <taxon>Bacillota</taxon>
        <taxon>Clostridia</taxon>
        <taxon>Halanaerobiales</taxon>
        <taxon>Halobacteroidaceae</taxon>
        <taxon>Acetohalobium</taxon>
    </lineage>
</organism>
<reference evidence="10 11" key="1">
    <citation type="journal article" date="2010" name="Stand. Genomic Sci.">
        <title>Complete genome sequence of Acetohalobium arabaticum type strain (Z-7288).</title>
        <authorList>
            <person name="Sikorski J."/>
            <person name="Lapidus A."/>
            <person name="Chertkov O."/>
            <person name="Lucas S."/>
            <person name="Copeland A."/>
            <person name="Glavina Del Rio T."/>
            <person name="Nolan M."/>
            <person name="Tice H."/>
            <person name="Cheng J.F."/>
            <person name="Han C."/>
            <person name="Brambilla E."/>
            <person name="Pitluck S."/>
            <person name="Liolios K."/>
            <person name="Ivanova N."/>
            <person name="Mavromatis K."/>
            <person name="Mikhailova N."/>
            <person name="Pati A."/>
            <person name="Bruce D."/>
            <person name="Detter C."/>
            <person name="Tapia R."/>
            <person name="Goodwin L."/>
            <person name="Chen A."/>
            <person name="Palaniappan K."/>
            <person name="Land M."/>
            <person name="Hauser L."/>
            <person name="Chang Y.J."/>
            <person name="Jeffries C.D."/>
            <person name="Rohde M."/>
            <person name="Goker M."/>
            <person name="Spring S."/>
            <person name="Woyke T."/>
            <person name="Bristow J."/>
            <person name="Eisen J.A."/>
            <person name="Markowitz V."/>
            <person name="Hugenholtz P."/>
            <person name="Kyrpides N.C."/>
            <person name="Klenk H.P."/>
        </authorList>
    </citation>
    <scope>NUCLEOTIDE SEQUENCE [LARGE SCALE GENOMIC DNA]</scope>
    <source>
        <strain evidence="11">ATCC 49924 / DSM 5501 / Z-7288</strain>
    </source>
</reference>
<dbReference type="HOGENOM" id="CLU_042258_0_0_9"/>
<keyword evidence="11" id="KW-1185">Reference proteome</keyword>
<dbReference type="EC" id="1.17.7.3" evidence="7"/>
<comment type="pathway">
    <text evidence="7">Isoprenoid biosynthesis; isopentenyl diphosphate biosynthesis via DXP pathway; isopentenyl diphosphate from 1-deoxy-D-xylulose 5-phosphate: step 5/6.</text>
</comment>
<dbReference type="InterPro" id="IPR016425">
    <property type="entry name" value="IspG_bac"/>
</dbReference>
<feature type="binding site" evidence="7">
    <location>
        <position position="264"/>
    </location>
    <ligand>
        <name>[4Fe-4S] cluster</name>
        <dbReference type="ChEBI" id="CHEBI:49883"/>
    </ligand>
</feature>
<evidence type="ECO:0000256" key="7">
    <source>
        <dbReference type="HAMAP-Rule" id="MF_00159"/>
    </source>
</evidence>
<dbReference type="Gene3D" id="3.30.413.10">
    <property type="entry name" value="Sulfite Reductase Hemoprotein, domain 1"/>
    <property type="match status" value="1"/>
</dbReference>
<keyword evidence="5 7" id="KW-0411">Iron-sulfur</keyword>
<accession>D9QRG7</accession>
<evidence type="ECO:0000256" key="3">
    <source>
        <dbReference type="ARBA" id="ARBA00023002"/>
    </source>
</evidence>
<dbReference type="eggNOG" id="COG0821">
    <property type="taxonomic scope" value="Bacteria"/>
</dbReference>
<comment type="catalytic activity">
    <reaction evidence="7">
        <text>(2E)-4-hydroxy-3-methylbut-2-enyl diphosphate + oxidized [flavodoxin] + H2O + 2 H(+) = 2-C-methyl-D-erythritol 2,4-cyclic diphosphate + reduced [flavodoxin]</text>
        <dbReference type="Rhea" id="RHEA:43604"/>
        <dbReference type="Rhea" id="RHEA-COMP:10622"/>
        <dbReference type="Rhea" id="RHEA-COMP:10623"/>
        <dbReference type="ChEBI" id="CHEBI:15377"/>
        <dbReference type="ChEBI" id="CHEBI:15378"/>
        <dbReference type="ChEBI" id="CHEBI:57618"/>
        <dbReference type="ChEBI" id="CHEBI:58210"/>
        <dbReference type="ChEBI" id="CHEBI:58483"/>
        <dbReference type="ChEBI" id="CHEBI:128753"/>
        <dbReference type="EC" id="1.17.7.3"/>
    </reaction>
</comment>
<dbReference type="PIRSF" id="PIRSF004640">
    <property type="entry name" value="IspG"/>
    <property type="match status" value="1"/>
</dbReference>
<dbReference type="PANTHER" id="PTHR30454">
    <property type="entry name" value="4-HYDROXY-3-METHYLBUT-2-EN-1-YL DIPHOSPHATE SYNTHASE"/>
    <property type="match status" value="1"/>
</dbReference>
<keyword evidence="6 7" id="KW-0414">Isoprene biosynthesis</keyword>
<evidence type="ECO:0000256" key="5">
    <source>
        <dbReference type="ARBA" id="ARBA00023014"/>
    </source>
</evidence>
<dbReference type="GO" id="GO:0016114">
    <property type="term" value="P:terpenoid biosynthetic process"/>
    <property type="evidence" value="ECO:0007669"/>
    <property type="project" value="InterPro"/>
</dbReference>
<dbReference type="InterPro" id="IPR045854">
    <property type="entry name" value="NO2/SO3_Rdtase_4Fe4S_sf"/>
</dbReference>
<dbReference type="SUPFAM" id="SSF51717">
    <property type="entry name" value="Dihydropteroate synthetase-like"/>
    <property type="match status" value="1"/>
</dbReference>
<dbReference type="PANTHER" id="PTHR30454:SF0">
    <property type="entry name" value="4-HYDROXY-3-METHYLBUT-2-EN-1-YL DIPHOSPHATE SYNTHASE (FERREDOXIN), CHLOROPLASTIC"/>
    <property type="match status" value="1"/>
</dbReference>
<dbReference type="SUPFAM" id="SSF56014">
    <property type="entry name" value="Nitrite and sulphite reductase 4Fe-4S domain-like"/>
    <property type="match status" value="1"/>
</dbReference>
<evidence type="ECO:0000256" key="2">
    <source>
        <dbReference type="ARBA" id="ARBA00022723"/>
    </source>
</evidence>
<feature type="binding site" evidence="7">
    <location>
        <position position="306"/>
    </location>
    <ligand>
        <name>[4Fe-4S] cluster</name>
        <dbReference type="ChEBI" id="CHEBI:49883"/>
    </ligand>
</feature>
<dbReference type="AlphaFoldDB" id="D9QRG7"/>
<dbReference type="FunFam" id="3.20.20.20:FF:000001">
    <property type="entry name" value="4-hydroxy-3-methylbut-2-en-1-yl diphosphate synthase (flavodoxin)"/>
    <property type="match status" value="1"/>
</dbReference>
<keyword evidence="3 7" id="KW-0560">Oxidoreductase</keyword>
<keyword evidence="1 7" id="KW-0004">4Fe-4S</keyword>
<dbReference type="GO" id="GO:0019288">
    <property type="term" value="P:isopentenyl diphosphate biosynthetic process, methylerythritol 4-phosphate pathway"/>
    <property type="evidence" value="ECO:0007669"/>
    <property type="project" value="UniProtKB-UniRule"/>
</dbReference>
<comment type="function">
    <text evidence="7">Converts 2C-methyl-D-erythritol 2,4-cyclodiphosphate (ME-2,4cPP) into 1-hydroxy-2-methyl-2-(E)-butenyl 4-diphosphate.</text>
</comment>
<evidence type="ECO:0000256" key="1">
    <source>
        <dbReference type="ARBA" id="ARBA00022485"/>
    </source>
</evidence>
<evidence type="ECO:0000256" key="4">
    <source>
        <dbReference type="ARBA" id="ARBA00023004"/>
    </source>
</evidence>
<comment type="cofactor">
    <cofactor evidence="7">
        <name>[4Fe-4S] cluster</name>
        <dbReference type="ChEBI" id="CHEBI:49883"/>
    </cofactor>
    <text evidence="7">Binds 1 [4Fe-4S] cluster.</text>
</comment>
<dbReference type="KEGG" id="aar:Acear_1602"/>
<evidence type="ECO:0000256" key="6">
    <source>
        <dbReference type="ARBA" id="ARBA00023229"/>
    </source>
</evidence>
<comment type="similarity">
    <text evidence="7">Belongs to the IspG family.</text>
</comment>
<dbReference type="Proteomes" id="UP000001661">
    <property type="component" value="Chromosome"/>
</dbReference>
<dbReference type="Pfam" id="PF04551">
    <property type="entry name" value="GcpE"/>
    <property type="match status" value="1"/>
</dbReference>